<evidence type="ECO:0000256" key="8">
    <source>
        <dbReference type="ARBA" id="ARBA00023004"/>
    </source>
</evidence>
<evidence type="ECO:0000256" key="3">
    <source>
        <dbReference type="ARBA" id="ARBA00022617"/>
    </source>
</evidence>
<evidence type="ECO:0000256" key="11">
    <source>
        <dbReference type="SAM" id="Phobius"/>
    </source>
</evidence>
<dbReference type="SUPFAM" id="SSF48264">
    <property type="entry name" value="Cytochrome P450"/>
    <property type="match status" value="1"/>
</dbReference>
<dbReference type="eggNOG" id="KOG0156">
    <property type="taxonomic scope" value="Eukaryota"/>
</dbReference>
<keyword evidence="8" id="KW-0408">Iron</keyword>
<dbReference type="GO" id="GO:0020037">
    <property type="term" value="F:heme binding"/>
    <property type="evidence" value="ECO:0007669"/>
    <property type="project" value="InterPro"/>
</dbReference>
<keyword evidence="13" id="KW-1185">Reference proteome</keyword>
<keyword evidence="5" id="KW-0479">Metal-binding</keyword>
<evidence type="ECO:0000256" key="6">
    <source>
        <dbReference type="ARBA" id="ARBA00022989"/>
    </source>
</evidence>
<evidence type="ECO:0000256" key="7">
    <source>
        <dbReference type="ARBA" id="ARBA00023002"/>
    </source>
</evidence>
<evidence type="ECO:0000313" key="13">
    <source>
        <dbReference type="Proteomes" id="UP000026915"/>
    </source>
</evidence>
<keyword evidence="4 11" id="KW-0812">Transmembrane</keyword>
<dbReference type="InterPro" id="IPR036396">
    <property type="entry name" value="Cyt_P450_sf"/>
</dbReference>
<dbReference type="PANTHER" id="PTHR47947:SF62">
    <property type="entry name" value="CYTOCHROME P450, FAMILY 81, SUBFAMILY D, POLYPEPTIDE 5"/>
    <property type="match status" value="1"/>
</dbReference>
<evidence type="ECO:0000256" key="10">
    <source>
        <dbReference type="ARBA" id="ARBA00023136"/>
    </source>
</evidence>
<gene>
    <name evidence="12" type="ORF">TCM_034765</name>
</gene>
<keyword evidence="9" id="KW-0503">Monooxygenase</keyword>
<dbReference type="AlphaFoldDB" id="A0A061FGH7"/>
<dbReference type="InParanoid" id="A0A061FGH7"/>
<evidence type="ECO:0000313" key="12">
    <source>
        <dbReference type="EMBL" id="EOY15807.1"/>
    </source>
</evidence>
<dbReference type="GO" id="GO:0016709">
    <property type="term" value="F:oxidoreductase activity, acting on paired donors, with incorporation or reduction of molecular oxygen, NAD(P)H as one donor, and incorporation of one atom of oxygen"/>
    <property type="evidence" value="ECO:0000318"/>
    <property type="project" value="GO_Central"/>
</dbReference>
<feature type="transmembrane region" description="Helical" evidence="11">
    <location>
        <begin position="6"/>
        <end position="22"/>
    </location>
</feature>
<keyword evidence="10 11" id="KW-0472">Membrane</keyword>
<evidence type="ECO:0000256" key="9">
    <source>
        <dbReference type="ARBA" id="ARBA00023033"/>
    </source>
</evidence>
<evidence type="ECO:0000256" key="2">
    <source>
        <dbReference type="ARBA" id="ARBA00010617"/>
    </source>
</evidence>
<reference evidence="12 13" key="1">
    <citation type="journal article" date="2013" name="Genome Biol.">
        <title>The genome sequence of the most widely cultivated cacao type and its use to identify candidate genes regulating pod color.</title>
        <authorList>
            <person name="Motamayor J.C."/>
            <person name="Mockaitis K."/>
            <person name="Schmutz J."/>
            <person name="Haiminen N."/>
            <person name="Iii D.L."/>
            <person name="Cornejo O."/>
            <person name="Findley S.D."/>
            <person name="Zheng P."/>
            <person name="Utro F."/>
            <person name="Royaert S."/>
            <person name="Saski C."/>
            <person name="Jenkins J."/>
            <person name="Podicheti R."/>
            <person name="Zhao M."/>
            <person name="Scheffler B.E."/>
            <person name="Stack J.C."/>
            <person name="Feltus F.A."/>
            <person name="Mustiga G.M."/>
            <person name="Amores F."/>
            <person name="Phillips W."/>
            <person name="Marelli J.P."/>
            <person name="May G.D."/>
            <person name="Shapiro H."/>
            <person name="Ma J."/>
            <person name="Bustamante C.D."/>
            <person name="Schnell R.J."/>
            <person name="Main D."/>
            <person name="Gilbert D."/>
            <person name="Parida L."/>
            <person name="Kuhn D.N."/>
        </authorList>
    </citation>
    <scope>NUCLEOTIDE SEQUENCE [LARGE SCALE GENOMIC DNA]</scope>
    <source>
        <strain evidence="13">cv. Matina 1-6</strain>
    </source>
</reference>
<evidence type="ECO:0000256" key="1">
    <source>
        <dbReference type="ARBA" id="ARBA00004167"/>
    </source>
</evidence>
<dbReference type="GO" id="GO:0005506">
    <property type="term" value="F:iron ion binding"/>
    <property type="evidence" value="ECO:0007669"/>
    <property type="project" value="InterPro"/>
</dbReference>
<evidence type="ECO:0000256" key="5">
    <source>
        <dbReference type="ARBA" id="ARBA00022723"/>
    </source>
</evidence>
<evidence type="ECO:0000256" key="4">
    <source>
        <dbReference type="ARBA" id="ARBA00022692"/>
    </source>
</evidence>
<dbReference type="Gene3D" id="1.10.630.10">
    <property type="entry name" value="Cytochrome P450"/>
    <property type="match status" value="1"/>
</dbReference>
<keyword evidence="7" id="KW-0560">Oxidoreductase</keyword>
<dbReference type="Proteomes" id="UP000026915">
    <property type="component" value="Chromosome 8"/>
</dbReference>
<keyword evidence="6 11" id="KW-1133">Transmembrane helix</keyword>
<dbReference type="HOGENOM" id="CLU_001570_26_3_1"/>
<dbReference type="Pfam" id="PF00067">
    <property type="entry name" value="p450"/>
    <property type="match status" value="1"/>
</dbReference>
<proteinExistence type="inferred from homology"/>
<dbReference type="InterPro" id="IPR050651">
    <property type="entry name" value="Plant_Cytochrome_P450_Monoox"/>
</dbReference>
<protein>
    <submittedName>
        <fullName evidence="12">Cytochrome P450, family 81, subfamily D, polypeptide 7</fullName>
    </submittedName>
</protein>
<organism evidence="12 13">
    <name type="scientific">Theobroma cacao</name>
    <name type="common">Cacao</name>
    <name type="synonym">Cocoa</name>
    <dbReference type="NCBI Taxonomy" id="3641"/>
    <lineage>
        <taxon>Eukaryota</taxon>
        <taxon>Viridiplantae</taxon>
        <taxon>Streptophyta</taxon>
        <taxon>Embryophyta</taxon>
        <taxon>Tracheophyta</taxon>
        <taxon>Spermatophyta</taxon>
        <taxon>Magnoliopsida</taxon>
        <taxon>eudicotyledons</taxon>
        <taxon>Gunneridae</taxon>
        <taxon>Pentapetalae</taxon>
        <taxon>rosids</taxon>
        <taxon>malvids</taxon>
        <taxon>Malvales</taxon>
        <taxon>Malvaceae</taxon>
        <taxon>Byttnerioideae</taxon>
        <taxon>Theobroma</taxon>
    </lineage>
</organism>
<comment type="subcellular location">
    <subcellularLocation>
        <location evidence="1">Membrane</location>
        <topology evidence="1">Single-pass membrane protein</topology>
    </subcellularLocation>
</comment>
<dbReference type="Gramene" id="EOY15807">
    <property type="protein sequence ID" value="EOY15807"/>
    <property type="gene ID" value="TCM_034765"/>
</dbReference>
<dbReference type="InterPro" id="IPR001128">
    <property type="entry name" value="Cyt_P450"/>
</dbReference>
<dbReference type="GO" id="GO:0016020">
    <property type="term" value="C:membrane"/>
    <property type="evidence" value="ECO:0000318"/>
    <property type="project" value="GO_Central"/>
</dbReference>
<name>A0A061FGH7_THECC</name>
<accession>A0A061FGH7</accession>
<sequence>MEVSYYLVLVTSFLFLIHKLFIRNRVVRRNLPPSPPGLPIIGHYHLLKRPVHLTLLDLSKKKIAEYDFTTLVTCPYGHHWRNLRRLTAIEIFSSARIQGTSSIRAEEIHFLVKQLFKSSFREVEIESFFYILTFNIMMKLVAGHRYLDDDVHSDNNRGIINDLKQMFNPTVNLSWSDHFPILRWLTFQGADKRILKTHVEKDDFLQALVDMRRRVVSSPSITDGERKRPIIDVMLSLQESEPDCYTDEIIEGIIIVKPREICFHLLEMICILCKYELVVSCIYVLEMSIPTEFARI</sequence>
<dbReference type="EMBL" id="CM001886">
    <property type="protein sequence ID" value="EOY15807.1"/>
    <property type="molecule type" value="Genomic_DNA"/>
</dbReference>
<dbReference type="STRING" id="3641.A0A061FGH7"/>
<dbReference type="PANTHER" id="PTHR47947">
    <property type="entry name" value="CYTOCHROME P450 82C3-RELATED"/>
    <property type="match status" value="1"/>
</dbReference>
<keyword evidence="3" id="KW-0349">Heme</keyword>
<comment type="similarity">
    <text evidence="2">Belongs to the cytochrome P450 family.</text>
</comment>